<name>A0A2T0SJF5_9ACTN</name>
<dbReference type="Gene3D" id="3.40.50.1000">
    <property type="entry name" value="HAD superfamily/HAD-like"/>
    <property type="match status" value="1"/>
</dbReference>
<accession>A0A2T0SJF5</accession>
<dbReference type="InterPro" id="IPR036412">
    <property type="entry name" value="HAD-like_sf"/>
</dbReference>
<dbReference type="EMBL" id="PVZG01000001">
    <property type="protein sequence ID" value="PRY33550.1"/>
    <property type="molecule type" value="Genomic_DNA"/>
</dbReference>
<evidence type="ECO:0000313" key="1">
    <source>
        <dbReference type="EMBL" id="PRY33550.1"/>
    </source>
</evidence>
<protein>
    <submittedName>
        <fullName evidence="1">Phosphoserine phosphatase</fullName>
    </submittedName>
</protein>
<reference evidence="1 2" key="1">
    <citation type="submission" date="2018-03" db="EMBL/GenBank/DDBJ databases">
        <title>Genomic Encyclopedia of Archaeal and Bacterial Type Strains, Phase II (KMG-II): from individual species to whole genera.</title>
        <authorList>
            <person name="Goeker M."/>
        </authorList>
    </citation>
    <scope>NUCLEOTIDE SEQUENCE [LARGE SCALE GENOMIC DNA]</scope>
    <source>
        <strain evidence="1 2">DSM 45348</strain>
    </source>
</reference>
<dbReference type="Pfam" id="PF12710">
    <property type="entry name" value="HAD"/>
    <property type="match status" value="1"/>
</dbReference>
<gene>
    <name evidence="1" type="ORF">CLV70_101713</name>
</gene>
<organism evidence="1 2">
    <name type="scientific">Pseudosporangium ferrugineum</name>
    <dbReference type="NCBI Taxonomy" id="439699"/>
    <lineage>
        <taxon>Bacteria</taxon>
        <taxon>Bacillati</taxon>
        <taxon>Actinomycetota</taxon>
        <taxon>Actinomycetes</taxon>
        <taxon>Micromonosporales</taxon>
        <taxon>Micromonosporaceae</taxon>
        <taxon>Pseudosporangium</taxon>
    </lineage>
</organism>
<dbReference type="OrthoDB" id="3612726at2"/>
<comment type="caution">
    <text evidence="1">The sequence shown here is derived from an EMBL/GenBank/DDBJ whole genome shotgun (WGS) entry which is preliminary data.</text>
</comment>
<evidence type="ECO:0000313" key="2">
    <source>
        <dbReference type="Proteomes" id="UP000239209"/>
    </source>
</evidence>
<proteinExistence type="predicted"/>
<keyword evidence="2" id="KW-1185">Reference proteome</keyword>
<dbReference type="RefSeq" id="WP_158277692.1">
    <property type="nucleotide sequence ID" value="NZ_PVZG01000001.1"/>
</dbReference>
<dbReference type="Gene3D" id="1.20.1440.100">
    <property type="entry name" value="SG protein - dephosphorylation function"/>
    <property type="match status" value="1"/>
</dbReference>
<dbReference type="Proteomes" id="UP000239209">
    <property type="component" value="Unassembled WGS sequence"/>
</dbReference>
<dbReference type="InterPro" id="IPR023214">
    <property type="entry name" value="HAD_sf"/>
</dbReference>
<dbReference type="SUPFAM" id="SSF56784">
    <property type="entry name" value="HAD-like"/>
    <property type="match status" value="1"/>
</dbReference>
<sequence length="237" mass="25582">MTRHVVVDLDGTLLPGVLGRQFMTDLIEHGVGDAAEARACLRAIARYTAAAGDKASRDRIMTEAYRAYAATLNGVAEPDVRAVAAGTWQTCRRSLFAFAEELIALFKAHDFEIHLISGNSDVPIQEAALDLGISWSRGALSETVDGRLTDRLTCTPGLTGGKERVMRELRSVLPYDPGTAIGIGNAAPDAEVFAHTATALAFEPDADLLALAAHHDWQVVDRDTILPYCIRLLGRRS</sequence>
<dbReference type="AlphaFoldDB" id="A0A2T0SJF5"/>